<name>A0ACB8T0X7_9AGAM</name>
<feature type="non-terminal residue" evidence="1">
    <location>
        <position position="1"/>
    </location>
</feature>
<accession>A0ACB8T0X7</accession>
<organism evidence="1 2">
    <name type="scientific">Artomyces pyxidatus</name>
    <dbReference type="NCBI Taxonomy" id="48021"/>
    <lineage>
        <taxon>Eukaryota</taxon>
        <taxon>Fungi</taxon>
        <taxon>Dikarya</taxon>
        <taxon>Basidiomycota</taxon>
        <taxon>Agaricomycotina</taxon>
        <taxon>Agaricomycetes</taxon>
        <taxon>Russulales</taxon>
        <taxon>Auriscalpiaceae</taxon>
        <taxon>Artomyces</taxon>
    </lineage>
</organism>
<comment type="caution">
    <text evidence="1">The sequence shown here is derived from an EMBL/GenBank/DDBJ whole genome shotgun (WGS) entry which is preliminary data.</text>
</comment>
<reference evidence="1" key="1">
    <citation type="submission" date="2021-03" db="EMBL/GenBank/DDBJ databases">
        <authorList>
            <consortium name="DOE Joint Genome Institute"/>
            <person name="Ahrendt S."/>
            <person name="Looney B.P."/>
            <person name="Miyauchi S."/>
            <person name="Morin E."/>
            <person name="Drula E."/>
            <person name="Courty P.E."/>
            <person name="Chicoki N."/>
            <person name="Fauchery L."/>
            <person name="Kohler A."/>
            <person name="Kuo A."/>
            <person name="Labutti K."/>
            <person name="Pangilinan J."/>
            <person name="Lipzen A."/>
            <person name="Riley R."/>
            <person name="Andreopoulos W."/>
            <person name="He G."/>
            <person name="Johnson J."/>
            <person name="Barry K.W."/>
            <person name="Grigoriev I.V."/>
            <person name="Nagy L."/>
            <person name="Hibbett D."/>
            <person name="Henrissat B."/>
            <person name="Matheny P.B."/>
            <person name="Labbe J."/>
            <person name="Martin F."/>
        </authorList>
    </citation>
    <scope>NUCLEOTIDE SEQUENCE</scope>
    <source>
        <strain evidence="1">HHB10654</strain>
    </source>
</reference>
<protein>
    <submittedName>
        <fullName evidence="1">Uncharacterized protein</fullName>
    </submittedName>
</protein>
<proteinExistence type="predicted"/>
<reference evidence="1" key="2">
    <citation type="journal article" date="2022" name="New Phytol.">
        <title>Evolutionary transition to the ectomycorrhizal habit in the genomes of a hyperdiverse lineage of mushroom-forming fungi.</title>
        <authorList>
            <person name="Looney B."/>
            <person name="Miyauchi S."/>
            <person name="Morin E."/>
            <person name="Drula E."/>
            <person name="Courty P.E."/>
            <person name="Kohler A."/>
            <person name="Kuo A."/>
            <person name="LaButti K."/>
            <person name="Pangilinan J."/>
            <person name="Lipzen A."/>
            <person name="Riley R."/>
            <person name="Andreopoulos W."/>
            <person name="He G."/>
            <person name="Johnson J."/>
            <person name="Nolan M."/>
            <person name="Tritt A."/>
            <person name="Barry K.W."/>
            <person name="Grigoriev I.V."/>
            <person name="Nagy L.G."/>
            <person name="Hibbett D."/>
            <person name="Henrissat B."/>
            <person name="Matheny P.B."/>
            <person name="Labbe J."/>
            <person name="Martin F.M."/>
        </authorList>
    </citation>
    <scope>NUCLEOTIDE SEQUENCE</scope>
    <source>
        <strain evidence="1">HHB10654</strain>
    </source>
</reference>
<gene>
    <name evidence="1" type="ORF">BV25DRAFT_1769205</name>
</gene>
<sequence length="109" mass="12332">HWAMPRSMWKQLEAAKGKQSSQVTLDSAFKKVETSREFKRKDVLHAVATLIACDDQALALANKASFRNCLVAMRPRSITADLPSTHNVCAYLHNEFTKILARYRADIEV</sequence>
<evidence type="ECO:0000313" key="1">
    <source>
        <dbReference type="EMBL" id="KAI0061781.1"/>
    </source>
</evidence>
<dbReference type="EMBL" id="MU277210">
    <property type="protein sequence ID" value="KAI0061781.1"/>
    <property type="molecule type" value="Genomic_DNA"/>
</dbReference>
<keyword evidence="2" id="KW-1185">Reference proteome</keyword>
<evidence type="ECO:0000313" key="2">
    <source>
        <dbReference type="Proteomes" id="UP000814140"/>
    </source>
</evidence>
<feature type="non-terminal residue" evidence="1">
    <location>
        <position position="109"/>
    </location>
</feature>
<dbReference type="Proteomes" id="UP000814140">
    <property type="component" value="Unassembled WGS sequence"/>
</dbReference>